<feature type="transmembrane region" description="Helical" evidence="9">
    <location>
        <begin position="106"/>
        <end position="126"/>
    </location>
</feature>
<reference evidence="10 11" key="1">
    <citation type="journal article" date="2015" name="Nat. Commun.">
        <title>Lucilia cuprina genome unlocks parasitic fly biology to underpin future interventions.</title>
        <authorList>
            <person name="Anstead C.A."/>
            <person name="Korhonen P.K."/>
            <person name="Young N.D."/>
            <person name="Hall R.S."/>
            <person name="Jex A.R."/>
            <person name="Murali S.C."/>
            <person name="Hughes D.S."/>
            <person name="Lee S.F."/>
            <person name="Perry T."/>
            <person name="Stroehlein A.J."/>
            <person name="Ansell B.R."/>
            <person name="Breugelmans B."/>
            <person name="Hofmann A."/>
            <person name="Qu J."/>
            <person name="Dugan S."/>
            <person name="Lee S.L."/>
            <person name="Chao H."/>
            <person name="Dinh H."/>
            <person name="Han Y."/>
            <person name="Doddapaneni H.V."/>
            <person name="Worley K.C."/>
            <person name="Muzny D.M."/>
            <person name="Ioannidis P."/>
            <person name="Waterhouse R.M."/>
            <person name="Zdobnov E.M."/>
            <person name="James P.J."/>
            <person name="Bagnall N.H."/>
            <person name="Kotze A.C."/>
            <person name="Gibbs R.A."/>
            <person name="Richards S."/>
            <person name="Batterham P."/>
            <person name="Gasser R.B."/>
        </authorList>
    </citation>
    <scope>NUCLEOTIDE SEQUENCE [LARGE SCALE GENOMIC DNA]</scope>
    <source>
        <strain evidence="10 11">LS</strain>
        <tissue evidence="10">Full body</tissue>
    </source>
</reference>
<feature type="region of interest" description="Disordered" evidence="8">
    <location>
        <begin position="1"/>
        <end position="39"/>
    </location>
</feature>
<evidence type="ECO:0000256" key="2">
    <source>
        <dbReference type="ARBA" id="ARBA00022692"/>
    </source>
</evidence>
<dbReference type="GO" id="GO:0034389">
    <property type="term" value="P:lipid droplet organization"/>
    <property type="evidence" value="ECO:0007669"/>
    <property type="project" value="InterPro"/>
</dbReference>
<gene>
    <name evidence="10" type="ORF">FF38_04802</name>
</gene>
<keyword evidence="3" id="KW-0378">Hydrolase</keyword>
<proteinExistence type="inferred from homology"/>
<keyword evidence="5 9" id="KW-1133">Transmembrane helix</keyword>
<evidence type="ECO:0000256" key="6">
    <source>
        <dbReference type="ARBA" id="ARBA00023098"/>
    </source>
</evidence>
<evidence type="ECO:0000313" key="10">
    <source>
        <dbReference type="EMBL" id="KNC20676.1"/>
    </source>
</evidence>
<evidence type="ECO:0000256" key="7">
    <source>
        <dbReference type="ARBA" id="ARBA00023136"/>
    </source>
</evidence>
<dbReference type="PANTHER" id="PTHR23129">
    <property type="entry name" value="ACYL-COENZYME A DIPHOSPHATASE FITM2"/>
    <property type="match status" value="1"/>
</dbReference>
<feature type="transmembrane region" description="Helical" evidence="9">
    <location>
        <begin position="67"/>
        <end position="86"/>
    </location>
</feature>
<organism evidence="10 11">
    <name type="scientific">Lucilia cuprina</name>
    <name type="common">Green bottle fly</name>
    <name type="synonym">Australian sheep blowfly</name>
    <dbReference type="NCBI Taxonomy" id="7375"/>
    <lineage>
        <taxon>Eukaryota</taxon>
        <taxon>Metazoa</taxon>
        <taxon>Ecdysozoa</taxon>
        <taxon>Arthropoda</taxon>
        <taxon>Hexapoda</taxon>
        <taxon>Insecta</taxon>
        <taxon>Pterygota</taxon>
        <taxon>Neoptera</taxon>
        <taxon>Endopterygota</taxon>
        <taxon>Diptera</taxon>
        <taxon>Brachycera</taxon>
        <taxon>Muscomorpha</taxon>
        <taxon>Oestroidea</taxon>
        <taxon>Calliphoridae</taxon>
        <taxon>Luciliinae</taxon>
        <taxon>Lucilia</taxon>
    </lineage>
</organism>
<evidence type="ECO:0000256" key="8">
    <source>
        <dbReference type="SAM" id="MobiDB-lite"/>
    </source>
</evidence>
<dbReference type="OMA" id="TYRFWYL"/>
<evidence type="ECO:0000313" key="11">
    <source>
        <dbReference type="Proteomes" id="UP000037069"/>
    </source>
</evidence>
<evidence type="ECO:0000256" key="5">
    <source>
        <dbReference type="ARBA" id="ARBA00022989"/>
    </source>
</evidence>
<keyword evidence="11" id="KW-1185">Reference proteome</keyword>
<keyword evidence="2 9" id="KW-0812">Transmembrane</keyword>
<dbReference type="GO" id="GO:0008654">
    <property type="term" value="P:phospholipid biosynthetic process"/>
    <property type="evidence" value="ECO:0007669"/>
    <property type="project" value="TreeGrafter"/>
</dbReference>
<protein>
    <submittedName>
        <fullName evidence="10">FIT family protein</fullName>
    </submittedName>
</protein>
<dbReference type="GO" id="GO:0010945">
    <property type="term" value="F:coenzyme A diphosphatase activity"/>
    <property type="evidence" value="ECO:0007669"/>
    <property type="project" value="InterPro"/>
</dbReference>
<evidence type="ECO:0000256" key="4">
    <source>
        <dbReference type="ARBA" id="ARBA00022824"/>
    </source>
</evidence>
<dbReference type="GO" id="GO:0019915">
    <property type="term" value="P:lipid storage"/>
    <property type="evidence" value="ECO:0007669"/>
    <property type="project" value="InterPro"/>
</dbReference>
<dbReference type="Proteomes" id="UP000037069">
    <property type="component" value="Unassembled WGS sequence"/>
</dbReference>
<dbReference type="Pfam" id="PF10261">
    <property type="entry name" value="FIT"/>
    <property type="match status" value="1"/>
</dbReference>
<dbReference type="InterPro" id="IPR046401">
    <property type="entry name" value="FITM1/2"/>
</dbReference>
<dbReference type="GO" id="GO:0005789">
    <property type="term" value="C:endoplasmic reticulum membrane"/>
    <property type="evidence" value="ECO:0007669"/>
    <property type="project" value="UniProtKB-SubCell"/>
</dbReference>
<dbReference type="EMBL" id="JRES01001708">
    <property type="protein sequence ID" value="KNC20676.1"/>
    <property type="molecule type" value="Genomic_DNA"/>
</dbReference>
<evidence type="ECO:0000256" key="1">
    <source>
        <dbReference type="ARBA" id="ARBA00004477"/>
    </source>
</evidence>
<name>A0A0L0BKS2_LUCCU</name>
<keyword evidence="4" id="KW-0256">Endoplasmic reticulum</keyword>
<keyword evidence="7 9" id="KW-0472">Membrane</keyword>
<accession>A0A0L0BKS2</accession>
<dbReference type="HAMAP" id="MF_03230">
    <property type="entry name" value="FITM2"/>
    <property type="match status" value="1"/>
</dbReference>
<comment type="caution">
    <text evidence="10">The sequence shown here is derived from an EMBL/GenBank/DDBJ whole genome shotgun (WGS) entry which is preliminary data.</text>
</comment>
<evidence type="ECO:0000256" key="3">
    <source>
        <dbReference type="ARBA" id="ARBA00022801"/>
    </source>
</evidence>
<keyword evidence="6" id="KW-0443">Lipid metabolism</keyword>
<evidence type="ECO:0000256" key="9">
    <source>
        <dbReference type="SAM" id="Phobius"/>
    </source>
</evidence>
<feature type="transmembrane region" description="Helical" evidence="9">
    <location>
        <begin position="258"/>
        <end position="284"/>
    </location>
</feature>
<dbReference type="InterPro" id="IPR019388">
    <property type="entry name" value="FIT"/>
</dbReference>
<dbReference type="OrthoDB" id="5579088at2759"/>
<feature type="transmembrane region" description="Helical" evidence="9">
    <location>
        <begin position="291"/>
        <end position="309"/>
    </location>
</feature>
<dbReference type="AlphaFoldDB" id="A0A0L0BKS2"/>
<dbReference type="STRING" id="7375.A0A0L0BKS2"/>
<feature type="transmembrane region" description="Helical" evidence="9">
    <location>
        <begin position="138"/>
        <end position="158"/>
    </location>
</feature>
<comment type="subcellular location">
    <subcellularLocation>
        <location evidence="1">Endoplasmic reticulum membrane</location>
        <topology evidence="1">Multi-pass membrane protein</topology>
    </subcellularLocation>
</comment>
<sequence>MATKRKPIRPNVYTGPQMNFRGGPDVTRSEAKGTRPTAPPTSIREIMVMMIMHICKKTIFFDTNLKVALYLGSLFIISLIGDFIPFPKTYFARSDNMFNVYFVKIGWGWTLLFSVPFVVMTSYTLCCGDMKKLLRHHIPRIAIATFFWFFWTKLFNVIETSYGKCTVKGFSTKSSCLRAGHLWNGFDISGHAFILIHSSLVLIEEARPIIKWEAIKEHLRNELHDRSIAETSSTNPLRNLNDEQMRNLKFLYERLTPIIRTLFIGMAALQLLWDVMLVGTMLYYHRMIEKFISGIIAIFTWYFTYRFWYRSSVLPDPAGSGEFFYQKENKDAFVFRRQNSMTSMPNANVPSTSSGFRSAASCGSSQTQVPKFMGMPLYTSPKAASSLITSSNGNGNDR</sequence>
<dbReference type="PANTHER" id="PTHR23129:SF0">
    <property type="entry name" value="ACYL-COENZYME A DIPHOSPHATASE FITM2"/>
    <property type="match status" value="1"/>
</dbReference>